<dbReference type="OrthoDB" id="6590756at2"/>
<comment type="caution">
    <text evidence="6">The sequence shown here is derived from an EMBL/GenBank/DDBJ whole genome shotgun (WGS) entry which is preliminary data.</text>
</comment>
<dbReference type="GO" id="GO:1901135">
    <property type="term" value="P:carbohydrate derivative metabolic process"/>
    <property type="evidence" value="ECO:0007669"/>
    <property type="project" value="InterPro"/>
</dbReference>
<reference evidence="6" key="1">
    <citation type="submission" date="2009-12" db="EMBL/GenBank/DDBJ databases">
        <authorList>
            <person name="Weinstock G."/>
            <person name="Sodergren E."/>
            <person name="Clifton S."/>
            <person name="Fulton L."/>
            <person name="Fulton B."/>
            <person name="Courtney L."/>
            <person name="Fronick C."/>
            <person name="Harrison M."/>
            <person name="Strong C."/>
            <person name="Farmer C."/>
            <person name="Delahaunty K."/>
            <person name="Markovic C."/>
            <person name="Hall O."/>
            <person name="Minx P."/>
            <person name="Tomlinson C."/>
            <person name="Mitreva M."/>
            <person name="Nelson J."/>
            <person name="Hou S."/>
            <person name="Wollam A."/>
            <person name="Pepin K.H."/>
            <person name="Johnson M."/>
            <person name="Bhonagiri V."/>
            <person name="Nash W.E."/>
            <person name="Warren W."/>
            <person name="Chinwalla A."/>
            <person name="Mardis E.R."/>
            <person name="Wilson R.K."/>
        </authorList>
    </citation>
    <scope>NUCLEOTIDE SEQUENCE [LARGE SCALE GENOMIC DNA]</scope>
    <source>
        <strain evidence="6">DSM 15176</strain>
    </source>
</reference>
<dbReference type="Pfam" id="PF01418">
    <property type="entry name" value="HTH_6"/>
    <property type="match status" value="1"/>
</dbReference>
<dbReference type="InterPro" id="IPR035472">
    <property type="entry name" value="RpiR-like_SIS"/>
</dbReference>
<feature type="domain" description="SIS" evidence="5">
    <location>
        <begin position="106"/>
        <end position="250"/>
    </location>
</feature>
<evidence type="ECO:0000259" key="4">
    <source>
        <dbReference type="PROSITE" id="PS51071"/>
    </source>
</evidence>
<evidence type="ECO:0000313" key="7">
    <source>
        <dbReference type="Proteomes" id="UP000003438"/>
    </source>
</evidence>
<dbReference type="Proteomes" id="UP000003438">
    <property type="component" value="Unassembled WGS sequence"/>
</dbReference>
<gene>
    <name evidence="6" type="ORF">SUBVAR_06812</name>
</gene>
<dbReference type="SUPFAM" id="SSF46689">
    <property type="entry name" value="Homeodomain-like"/>
    <property type="match status" value="1"/>
</dbReference>
<evidence type="ECO:0000256" key="1">
    <source>
        <dbReference type="ARBA" id="ARBA00023015"/>
    </source>
</evidence>
<dbReference type="STRING" id="411471.SUBVAR_06812"/>
<proteinExistence type="predicted"/>
<feature type="domain" description="HTH rpiR-type" evidence="4">
    <location>
        <begin position="1"/>
        <end position="75"/>
    </location>
</feature>
<dbReference type="HOGENOM" id="CLU_055769_4_1_9"/>
<dbReference type="AlphaFoldDB" id="D1PQY5"/>
<dbReference type="InterPro" id="IPR000281">
    <property type="entry name" value="HTH_RpiR"/>
</dbReference>
<dbReference type="Gene3D" id="1.10.10.10">
    <property type="entry name" value="Winged helix-like DNA-binding domain superfamily/Winged helix DNA-binding domain"/>
    <property type="match status" value="1"/>
</dbReference>
<keyword evidence="7" id="KW-1185">Reference proteome</keyword>
<dbReference type="PROSITE" id="PS51071">
    <property type="entry name" value="HTH_RPIR"/>
    <property type="match status" value="1"/>
</dbReference>
<sequence length="258" mass="28809">MDIKKMVQGKKLTDAEQQVLIYILDHLDVALAQGVRDIARQNYTSTSTIMRLSHKMGYAGFVDMCYKLRTLTQEHTEQVSEAQNFLDGFNLDSLLAYNAYDQLKACAQHIAGLNGKFIFVYATGFSGLVGEYLAKKLTNMGRLCLFAGGGDSVGMFENSLDSMGLFLCVSKSGETALVRDKIKTARENGVPTVAITGERPNSVSQYADLWFRVEDYCKLDDQNVRPNTFFPQALMLAELIAYEYHRLCISQNESGTEL</sequence>
<dbReference type="PROSITE" id="PS51464">
    <property type="entry name" value="SIS"/>
    <property type="match status" value="1"/>
</dbReference>
<evidence type="ECO:0000256" key="2">
    <source>
        <dbReference type="ARBA" id="ARBA00023125"/>
    </source>
</evidence>
<dbReference type="CDD" id="cd05013">
    <property type="entry name" value="SIS_RpiR"/>
    <property type="match status" value="1"/>
</dbReference>
<protein>
    <submittedName>
        <fullName evidence="6">SIS domain protein</fullName>
    </submittedName>
</protein>
<dbReference type="InterPro" id="IPR036388">
    <property type="entry name" value="WH-like_DNA-bd_sf"/>
</dbReference>
<name>D1PQY5_9FIRM</name>
<dbReference type="GO" id="GO:0003700">
    <property type="term" value="F:DNA-binding transcription factor activity"/>
    <property type="evidence" value="ECO:0007669"/>
    <property type="project" value="InterPro"/>
</dbReference>
<dbReference type="PANTHER" id="PTHR30514:SF21">
    <property type="entry name" value="RPIR-FAMILY TRANSCRIPTIONAL REGULATOR"/>
    <property type="match status" value="1"/>
</dbReference>
<keyword evidence="1" id="KW-0805">Transcription regulation</keyword>
<accession>D1PQY5</accession>
<dbReference type="SUPFAM" id="SSF53697">
    <property type="entry name" value="SIS domain"/>
    <property type="match status" value="1"/>
</dbReference>
<dbReference type="eggNOG" id="COG1737">
    <property type="taxonomic scope" value="Bacteria"/>
</dbReference>
<dbReference type="EMBL" id="ACBY02000054">
    <property type="protein sequence ID" value="EFB74832.1"/>
    <property type="molecule type" value="Genomic_DNA"/>
</dbReference>
<keyword evidence="3" id="KW-0804">Transcription</keyword>
<dbReference type="GO" id="GO:0003677">
    <property type="term" value="F:DNA binding"/>
    <property type="evidence" value="ECO:0007669"/>
    <property type="project" value="UniProtKB-KW"/>
</dbReference>
<dbReference type="InterPro" id="IPR047640">
    <property type="entry name" value="RpiR-like"/>
</dbReference>
<organism evidence="6 7">
    <name type="scientific">Subdoligranulum variabile DSM 15176</name>
    <dbReference type="NCBI Taxonomy" id="411471"/>
    <lineage>
        <taxon>Bacteria</taxon>
        <taxon>Bacillati</taxon>
        <taxon>Bacillota</taxon>
        <taxon>Clostridia</taxon>
        <taxon>Eubacteriales</taxon>
        <taxon>Oscillospiraceae</taxon>
        <taxon>Subdoligranulum</taxon>
    </lineage>
</organism>
<dbReference type="PANTHER" id="PTHR30514">
    <property type="entry name" value="GLUCOKINASE"/>
    <property type="match status" value="1"/>
</dbReference>
<evidence type="ECO:0000259" key="5">
    <source>
        <dbReference type="PROSITE" id="PS51464"/>
    </source>
</evidence>
<dbReference type="InterPro" id="IPR046348">
    <property type="entry name" value="SIS_dom_sf"/>
</dbReference>
<dbReference type="InterPro" id="IPR001347">
    <property type="entry name" value="SIS_dom"/>
</dbReference>
<dbReference type="InterPro" id="IPR009057">
    <property type="entry name" value="Homeodomain-like_sf"/>
</dbReference>
<keyword evidence="2" id="KW-0238">DNA-binding</keyword>
<dbReference type="RefSeq" id="WP_007048163.1">
    <property type="nucleotide sequence ID" value="NZ_GG704770.1"/>
</dbReference>
<dbReference type="Gene3D" id="3.40.50.10490">
    <property type="entry name" value="Glucose-6-phosphate isomerase like protein, domain 1"/>
    <property type="match status" value="1"/>
</dbReference>
<evidence type="ECO:0000313" key="6">
    <source>
        <dbReference type="EMBL" id="EFB74832.1"/>
    </source>
</evidence>
<dbReference type="GO" id="GO:0097367">
    <property type="term" value="F:carbohydrate derivative binding"/>
    <property type="evidence" value="ECO:0007669"/>
    <property type="project" value="InterPro"/>
</dbReference>
<evidence type="ECO:0000256" key="3">
    <source>
        <dbReference type="ARBA" id="ARBA00023163"/>
    </source>
</evidence>
<dbReference type="Pfam" id="PF01380">
    <property type="entry name" value="SIS"/>
    <property type="match status" value="1"/>
</dbReference>